<sequence length="113" mass="11993">MENIQIFGLLALACCFFIFMAWYFSHKARHRERLLMIGKGMDPDANARGGTGTQKALLKLGIVVIGLSIGIAIIGILVQLNALGRSGAIPTSILGLCGGAGLIVANRLTQKKN</sequence>
<keyword evidence="1" id="KW-1133">Transmembrane helix</keyword>
<evidence type="ECO:0000313" key="3">
    <source>
        <dbReference type="EMBL" id="MFD0794713.1"/>
    </source>
</evidence>
<feature type="transmembrane region" description="Helical" evidence="1">
    <location>
        <begin position="56"/>
        <end position="80"/>
    </location>
</feature>
<evidence type="ECO:0000259" key="2">
    <source>
        <dbReference type="Pfam" id="PF19762"/>
    </source>
</evidence>
<gene>
    <name evidence="3" type="ORF">ACFQZX_13885</name>
</gene>
<feature type="transmembrane region" description="Helical" evidence="1">
    <location>
        <begin position="86"/>
        <end position="105"/>
    </location>
</feature>
<reference evidence="4" key="1">
    <citation type="journal article" date="2019" name="Int. J. Syst. Evol. Microbiol.">
        <title>The Global Catalogue of Microorganisms (GCM) 10K type strain sequencing project: providing services to taxonomists for standard genome sequencing and annotation.</title>
        <authorList>
            <consortium name="The Broad Institute Genomics Platform"/>
            <consortium name="The Broad Institute Genome Sequencing Center for Infectious Disease"/>
            <person name="Wu L."/>
            <person name="Ma J."/>
        </authorList>
    </citation>
    <scope>NUCLEOTIDE SEQUENCE [LARGE SCALE GENOMIC DNA]</scope>
    <source>
        <strain evidence="4">CCUG 61484</strain>
    </source>
</reference>
<dbReference type="EMBL" id="JBHTHZ010000013">
    <property type="protein sequence ID" value="MFD0794713.1"/>
    <property type="molecule type" value="Genomic_DNA"/>
</dbReference>
<name>A0ABW3AVB7_9SPHI</name>
<dbReference type="Pfam" id="PF19762">
    <property type="entry name" value="DUF6249"/>
    <property type="match status" value="1"/>
</dbReference>
<evidence type="ECO:0000313" key="4">
    <source>
        <dbReference type="Proteomes" id="UP001597010"/>
    </source>
</evidence>
<dbReference type="RefSeq" id="WP_377116327.1">
    <property type="nucleotide sequence ID" value="NZ_JBHTHZ010000013.1"/>
</dbReference>
<dbReference type="InterPro" id="IPR046216">
    <property type="entry name" value="DUF6249"/>
</dbReference>
<feature type="domain" description="DUF6249" evidence="2">
    <location>
        <begin position="8"/>
        <end position="109"/>
    </location>
</feature>
<keyword evidence="1" id="KW-0812">Transmembrane</keyword>
<accession>A0ABW3AVB7</accession>
<comment type="caution">
    <text evidence="3">The sequence shown here is derived from an EMBL/GenBank/DDBJ whole genome shotgun (WGS) entry which is preliminary data.</text>
</comment>
<proteinExistence type="predicted"/>
<keyword evidence="4" id="KW-1185">Reference proteome</keyword>
<keyword evidence="1" id="KW-0472">Membrane</keyword>
<protein>
    <submittedName>
        <fullName evidence="3">DUF6249 domain-containing protein</fullName>
    </submittedName>
</protein>
<organism evidence="3 4">
    <name type="scientific">Mucilaginibacter litoreus</name>
    <dbReference type="NCBI Taxonomy" id="1048221"/>
    <lineage>
        <taxon>Bacteria</taxon>
        <taxon>Pseudomonadati</taxon>
        <taxon>Bacteroidota</taxon>
        <taxon>Sphingobacteriia</taxon>
        <taxon>Sphingobacteriales</taxon>
        <taxon>Sphingobacteriaceae</taxon>
        <taxon>Mucilaginibacter</taxon>
    </lineage>
</organism>
<dbReference type="Proteomes" id="UP001597010">
    <property type="component" value="Unassembled WGS sequence"/>
</dbReference>
<evidence type="ECO:0000256" key="1">
    <source>
        <dbReference type="SAM" id="Phobius"/>
    </source>
</evidence>
<feature type="transmembrane region" description="Helical" evidence="1">
    <location>
        <begin position="6"/>
        <end position="24"/>
    </location>
</feature>